<feature type="repeat" description="TPR" evidence="3">
    <location>
        <begin position="121"/>
        <end position="154"/>
    </location>
</feature>
<dbReference type="SMART" id="SM00028">
    <property type="entry name" value="TPR"/>
    <property type="match status" value="5"/>
</dbReference>
<organism evidence="4 6">
    <name type="scientific">Didymodactylos carnosus</name>
    <dbReference type="NCBI Taxonomy" id="1234261"/>
    <lineage>
        <taxon>Eukaryota</taxon>
        <taxon>Metazoa</taxon>
        <taxon>Spiralia</taxon>
        <taxon>Gnathifera</taxon>
        <taxon>Rotifera</taxon>
        <taxon>Eurotatoria</taxon>
        <taxon>Bdelloidea</taxon>
        <taxon>Philodinida</taxon>
        <taxon>Philodinidae</taxon>
        <taxon>Didymodactylos</taxon>
    </lineage>
</organism>
<feature type="repeat" description="TPR" evidence="3">
    <location>
        <begin position="205"/>
        <end position="238"/>
    </location>
</feature>
<dbReference type="Pfam" id="PF13424">
    <property type="entry name" value="TPR_12"/>
    <property type="match status" value="2"/>
</dbReference>
<dbReference type="OrthoDB" id="7464126at2759"/>
<dbReference type="PANTHER" id="PTHR45641:SF19">
    <property type="entry name" value="NEPHROCYSTIN-3"/>
    <property type="match status" value="1"/>
</dbReference>
<evidence type="ECO:0000313" key="6">
    <source>
        <dbReference type="Proteomes" id="UP000663829"/>
    </source>
</evidence>
<dbReference type="Gene3D" id="1.25.40.10">
    <property type="entry name" value="Tetratricopeptide repeat domain"/>
    <property type="match status" value="2"/>
</dbReference>
<feature type="repeat" description="TPR" evidence="3">
    <location>
        <begin position="40"/>
        <end position="73"/>
    </location>
</feature>
<keyword evidence="2 3" id="KW-0802">TPR repeat</keyword>
<dbReference type="PANTHER" id="PTHR45641">
    <property type="entry name" value="TETRATRICOPEPTIDE REPEAT PROTEIN (AFU_ORTHOLOGUE AFUA_6G03870)"/>
    <property type="match status" value="1"/>
</dbReference>
<gene>
    <name evidence="4" type="ORF">GPM918_LOCUS21953</name>
    <name evidence="5" type="ORF">SRO942_LOCUS21948</name>
</gene>
<dbReference type="EMBL" id="CAJOBC010007372">
    <property type="protein sequence ID" value="CAF3930081.1"/>
    <property type="molecule type" value="Genomic_DNA"/>
</dbReference>
<name>A0A814TVS1_9BILA</name>
<feature type="repeat" description="TPR" evidence="3">
    <location>
        <begin position="78"/>
        <end position="111"/>
    </location>
</feature>
<evidence type="ECO:0000313" key="5">
    <source>
        <dbReference type="EMBL" id="CAF3930081.1"/>
    </source>
</evidence>
<evidence type="ECO:0000313" key="4">
    <source>
        <dbReference type="EMBL" id="CAF1166491.1"/>
    </source>
</evidence>
<evidence type="ECO:0000256" key="1">
    <source>
        <dbReference type="ARBA" id="ARBA00022737"/>
    </source>
</evidence>
<protein>
    <recommendedName>
        <fullName evidence="7">Kinesin light chain</fullName>
    </recommendedName>
</protein>
<dbReference type="EMBL" id="CAJNOQ010007375">
    <property type="protein sequence ID" value="CAF1166491.1"/>
    <property type="molecule type" value="Genomic_DNA"/>
</dbReference>
<dbReference type="Proteomes" id="UP000663829">
    <property type="component" value="Unassembled WGS sequence"/>
</dbReference>
<accession>A0A814TVS1</accession>
<feature type="repeat" description="TPR" evidence="3">
    <location>
        <begin position="163"/>
        <end position="196"/>
    </location>
</feature>
<dbReference type="Proteomes" id="UP000681722">
    <property type="component" value="Unassembled WGS sequence"/>
</dbReference>
<reference evidence="4" key="1">
    <citation type="submission" date="2021-02" db="EMBL/GenBank/DDBJ databases">
        <authorList>
            <person name="Nowell W R."/>
        </authorList>
    </citation>
    <scope>NUCLEOTIDE SEQUENCE</scope>
</reference>
<keyword evidence="6" id="KW-1185">Reference proteome</keyword>
<dbReference type="InterPro" id="IPR019734">
    <property type="entry name" value="TPR_rpt"/>
</dbReference>
<dbReference type="PROSITE" id="PS50005">
    <property type="entry name" value="TPR"/>
    <property type="match status" value="5"/>
</dbReference>
<sequence length="308" mass="35784">MFDEREALWCVKLTLCNEDDQDMKEMYEHQKKSVGGGDEQASLLSLGRILFNMGEYEKAKQYYTRVLDEPSNDDRNVAVCHQRLGEVSVSQGDYDVALNHLNEAVKLYKKFQHAHDTVDIANSYYWIGTVHKYREEYETALSYYDKALAIQQAKLPADRVETAHTLSEIGNVHYRQGNNDSALSYHQRALVMYKKVLPPTHWSISTSLAETGNVYLTKKEYDRALHYYNQSLQIQRKTLPRDHPDVATTYYSIGFKIAKTFIDELKMTKLLKRNNMYKLKELSLGVHKEHETTSNVHGYSESKLETYK</sequence>
<dbReference type="AlphaFoldDB" id="A0A814TVS1"/>
<evidence type="ECO:0000256" key="2">
    <source>
        <dbReference type="ARBA" id="ARBA00022803"/>
    </source>
</evidence>
<dbReference type="Pfam" id="PF13374">
    <property type="entry name" value="TPR_10"/>
    <property type="match status" value="1"/>
</dbReference>
<evidence type="ECO:0008006" key="7">
    <source>
        <dbReference type="Google" id="ProtNLM"/>
    </source>
</evidence>
<comment type="caution">
    <text evidence="4">The sequence shown here is derived from an EMBL/GenBank/DDBJ whole genome shotgun (WGS) entry which is preliminary data.</text>
</comment>
<dbReference type="InterPro" id="IPR011990">
    <property type="entry name" value="TPR-like_helical_dom_sf"/>
</dbReference>
<evidence type="ECO:0000256" key="3">
    <source>
        <dbReference type="PROSITE-ProRule" id="PRU00339"/>
    </source>
</evidence>
<dbReference type="SUPFAM" id="SSF48452">
    <property type="entry name" value="TPR-like"/>
    <property type="match status" value="2"/>
</dbReference>
<keyword evidence="1" id="KW-0677">Repeat</keyword>
<proteinExistence type="predicted"/>